<proteinExistence type="predicted"/>
<reference evidence="1" key="3">
    <citation type="submission" date="2022-06" db="UniProtKB">
        <authorList>
            <consortium name="EnsemblPlants"/>
        </authorList>
    </citation>
    <scope>IDENTIFICATION</scope>
</reference>
<organism evidence="1 2">
    <name type="scientific">Triticum urartu</name>
    <name type="common">Red wild einkorn</name>
    <name type="synonym">Crithodium urartu</name>
    <dbReference type="NCBI Taxonomy" id="4572"/>
    <lineage>
        <taxon>Eukaryota</taxon>
        <taxon>Viridiplantae</taxon>
        <taxon>Streptophyta</taxon>
        <taxon>Embryophyta</taxon>
        <taxon>Tracheophyta</taxon>
        <taxon>Spermatophyta</taxon>
        <taxon>Magnoliopsida</taxon>
        <taxon>Liliopsida</taxon>
        <taxon>Poales</taxon>
        <taxon>Poaceae</taxon>
        <taxon>BOP clade</taxon>
        <taxon>Pooideae</taxon>
        <taxon>Triticodae</taxon>
        <taxon>Triticeae</taxon>
        <taxon>Triticinae</taxon>
        <taxon>Triticum</taxon>
    </lineage>
</organism>
<protein>
    <submittedName>
        <fullName evidence="1">Uncharacterized protein</fullName>
    </submittedName>
</protein>
<dbReference type="Proteomes" id="UP000015106">
    <property type="component" value="Chromosome 5"/>
</dbReference>
<dbReference type="AlphaFoldDB" id="A0A8R7UJ21"/>
<dbReference type="Gramene" id="TuG1812G0500004109.01.T01">
    <property type="protein sequence ID" value="TuG1812G0500004109.01.T01.cds427703"/>
    <property type="gene ID" value="TuG1812G0500004109.01"/>
</dbReference>
<accession>A0A8R7UJ21</accession>
<dbReference type="EnsemblPlants" id="TuG1812G0500004109.01.T01">
    <property type="protein sequence ID" value="TuG1812G0500004109.01.T01.cds427703"/>
    <property type="gene ID" value="TuG1812G0500004109.01"/>
</dbReference>
<evidence type="ECO:0000313" key="2">
    <source>
        <dbReference type="Proteomes" id="UP000015106"/>
    </source>
</evidence>
<reference evidence="1" key="2">
    <citation type="submission" date="2018-03" db="EMBL/GenBank/DDBJ databases">
        <title>The Triticum urartu genome reveals the dynamic nature of wheat genome evolution.</title>
        <authorList>
            <person name="Ling H."/>
            <person name="Ma B."/>
            <person name="Shi X."/>
            <person name="Liu H."/>
            <person name="Dong L."/>
            <person name="Sun H."/>
            <person name="Cao Y."/>
            <person name="Gao Q."/>
            <person name="Zheng S."/>
            <person name="Li Y."/>
            <person name="Yu Y."/>
            <person name="Du H."/>
            <person name="Qi M."/>
            <person name="Li Y."/>
            <person name="Yu H."/>
            <person name="Cui Y."/>
            <person name="Wang N."/>
            <person name="Chen C."/>
            <person name="Wu H."/>
            <person name="Zhao Y."/>
            <person name="Zhang J."/>
            <person name="Li Y."/>
            <person name="Zhou W."/>
            <person name="Zhang B."/>
            <person name="Hu W."/>
            <person name="Eijk M."/>
            <person name="Tang J."/>
            <person name="Witsenboer H."/>
            <person name="Zhao S."/>
            <person name="Li Z."/>
            <person name="Zhang A."/>
            <person name="Wang D."/>
            <person name="Liang C."/>
        </authorList>
    </citation>
    <scope>NUCLEOTIDE SEQUENCE [LARGE SCALE GENOMIC DNA]</scope>
    <source>
        <strain evidence="1">cv. G1812</strain>
    </source>
</reference>
<name>A0A8R7UJ21_TRIUA</name>
<keyword evidence="2" id="KW-1185">Reference proteome</keyword>
<reference evidence="2" key="1">
    <citation type="journal article" date="2013" name="Nature">
        <title>Draft genome of the wheat A-genome progenitor Triticum urartu.</title>
        <authorList>
            <person name="Ling H.Q."/>
            <person name="Zhao S."/>
            <person name="Liu D."/>
            <person name="Wang J."/>
            <person name="Sun H."/>
            <person name="Zhang C."/>
            <person name="Fan H."/>
            <person name="Li D."/>
            <person name="Dong L."/>
            <person name="Tao Y."/>
            <person name="Gao C."/>
            <person name="Wu H."/>
            <person name="Li Y."/>
            <person name="Cui Y."/>
            <person name="Guo X."/>
            <person name="Zheng S."/>
            <person name="Wang B."/>
            <person name="Yu K."/>
            <person name="Liang Q."/>
            <person name="Yang W."/>
            <person name="Lou X."/>
            <person name="Chen J."/>
            <person name="Feng M."/>
            <person name="Jian J."/>
            <person name="Zhang X."/>
            <person name="Luo G."/>
            <person name="Jiang Y."/>
            <person name="Liu J."/>
            <person name="Wang Z."/>
            <person name="Sha Y."/>
            <person name="Zhang B."/>
            <person name="Wu H."/>
            <person name="Tang D."/>
            <person name="Shen Q."/>
            <person name="Xue P."/>
            <person name="Zou S."/>
            <person name="Wang X."/>
            <person name="Liu X."/>
            <person name="Wang F."/>
            <person name="Yang Y."/>
            <person name="An X."/>
            <person name="Dong Z."/>
            <person name="Zhang K."/>
            <person name="Zhang X."/>
            <person name="Luo M.C."/>
            <person name="Dvorak J."/>
            <person name="Tong Y."/>
            <person name="Wang J."/>
            <person name="Yang H."/>
            <person name="Li Z."/>
            <person name="Wang D."/>
            <person name="Zhang A."/>
            <person name="Wang J."/>
        </authorList>
    </citation>
    <scope>NUCLEOTIDE SEQUENCE</scope>
    <source>
        <strain evidence="2">cv. G1812</strain>
    </source>
</reference>
<sequence>MVVVLLRQGQDSRHGACLDTIAQLLFTNQLQPLQSIPVCYNKQMPSHGRFLLLIHSRQCIRVNKSKQSVEHFWLNVMYAYGPSSGSLLHQPKELCSEDRRPCREHQPVRRECLPTDNEFDIHTSLAR</sequence>
<evidence type="ECO:0000313" key="1">
    <source>
        <dbReference type="EnsemblPlants" id="TuG1812G0500004109.01.T01.cds427703"/>
    </source>
</evidence>